<dbReference type="PANTHER" id="PTHR48174:SF5">
    <property type="entry name" value="VACUOLAR PROTEIN SORTING-ASSOCIATED PROTEIN 62"/>
    <property type="match status" value="1"/>
</dbReference>
<accession>A0A1E3XBP2</accession>
<protein>
    <submittedName>
        <fullName evidence="1">Uncharacterized protein</fullName>
    </submittedName>
</protein>
<name>A0A1E3XBP2_9BACT</name>
<dbReference type="PANTHER" id="PTHR48174">
    <property type="entry name" value="DUF946 FAMILY PROTEIN"/>
    <property type="match status" value="1"/>
</dbReference>
<dbReference type="Proteomes" id="UP000094056">
    <property type="component" value="Unassembled WGS sequence"/>
</dbReference>
<comment type="caution">
    <text evidence="1">The sequence shown here is derived from an EMBL/GenBank/DDBJ whole genome shotgun (WGS) entry which is preliminary data.</text>
</comment>
<evidence type="ECO:0000313" key="2">
    <source>
        <dbReference type="Proteomes" id="UP000094056"/>
    </source>
</evidence>
<reference evidence="1 2" key="1">
    <citation type="submission" date="2016-07" db="EMBL/GenBank/DDBJ databases">
        <title>Draft genome of Scalindua rubra, obtained from a brine-seawater interface in the Red Sea, sheds light on salt adaptation in anammox bacteria.</title>
        <authorList>
            <person name="Speth D.R."/>
            <person name="Lagkouvardos I."/>
            <person name="Wang Y."/>
            <person name="Qian P.-Y."/>
            <person name="Dutilh B.E."/>
            <person name="Jetten M.S."/>
        </authorList>
    </citation>
    <scope>NUCLEOTIDE SEQUENCE [LARGE SCALE GENOMIC DNA]</scope>
    <source>
        <strain evidence="1">BSI-1</strain>
    </source>
</reference>
<organism evidence="1 2">
    <name type="scientific">Candidatus Scalindua rubra</name>
    <dbReference type="NCBI Taxonomy" id="1872076"/>
    <lineage>
        <taxon>Bacteria</taxon>
        <taxon>Pseudomonadati</taxon>
        <taxon>Planctomycetota</taxon>
        <taxon>Candidatus Brocadiia</taxon>
        <taxon>Candidatus Brocadiales</taxon>
        <taxon>Candidatus Scalinduaceae</taxon>
        <taxon>Candidatus Scalindua</taxon>
    </lineage>
</organism>
<dbReference type="AlphaFoldDB" id="A0A1E3XBP2"/>
<gene>
    <name evidence="1" type="ORF">SCARUB_01807</name>
</gene>
<evidence type="ECO:0000313" key="1">
    <source>
        <dbReference type="EMBL" id="ODS33045.1"/>
    </source>
</evidence>
<proteinExistence type="predicted"/>
<dbReference type="EMBL" id="MAYW01000039">
    <property type="protein sequence ID" value="ODS33045.1"/>
    <property type="molecule type" value="Genomic_DNA"/>
</dbReference>
<sequence>MSGNNYPKRFEILQNDGETLRIRVGELAEGLDKYFVKYCVNDKVQEDTREISKSEILQYTIAESGKHTFSFYENDPGENFDTLPDGIEFYEDNSPVWEQDVFVIKHDPGGLSKERIEKLAQKHAPFVFLHEDERYLPASLEYLLNKDETGKTKDENLKVLLTLKFKNTENISFPYNDLSEVLPYNGEKNSVLDTIGFNIFGLMGGDTKRDILEKRKKDPDNITIYYSYIPNPEKQQQVIISYHFLYAYDSKQEEEGDIKFASHIFDRESINIVFNWDRNNPGEEPKPEYMIYGAHLEGQTMGAVKQDEDDSDKWHDLQKWTCGRVKVMWENVDKINQNHPSVAVAKGSHAPYPAPGHYAVYFLGKTVLVEPAGTGKVLIPQEFNFNDDIKKEFKKNLSL</sequence>